<evidence type="ECO:0000313" key="2">
    <source>
        <dbReference type="EMBL" id="JAC75814.1"/>
    </source>
</evidence>
<dbReference type="EMBL" id="GBEZ01009802">
    <property type="protein sequence ID" value="JAC75814.1"/>
    <property type="molecule type" value="Transcribed_RNA"/>
</dbReference>
<proteinExistence type="predicted"/>
<feature type="non-terminal residue" evidence="2">
    <location>
        <position position="83"/>
    </location>
</feature>
<feature type="non-terminal residue" evidence="2">
    <location>
        <position position="1"/>
    </location>
</feature>
<name>A0A061RYG9_9CHLO</name>
<gene>
    <name evidence="2" type="ORF">TSPGSL018_21989</name>
</gene>
<sequence>ALDSLIRDQCVPPPYPPFRTHVCPSSSPTVRRRERSGSDVAAGAKEEAAPTAVRTLQDFQRPSPPIYPSALPSTAFAAALALA</sequence>
<feature type="region of interest" description="Disordered" evidence="1">
    <location>
        <begin position="21"/>
        <end position="52"/>
    </location>
</feature>
<organism evidence="2">
    <name type="scientific">Tetraselmis sp. GSL018</name>
    <dbReference type="NCBI Taxonomy" id="582737"/>
    <lineage>
        <taxon>Eukaryota</taxon>
        <taxon>Viridiplantae</taxon>
        <taxon>Chlorophyta</taxon>
        <taxon>core chlorophytes</taxon>
        <taxon>Chlorodendrophyceae</taxon>
        <taxon>Chlorodendrales</taxon>
        <taxon>Chlorodendraceae</taxon>
        <taxon>Tetraselmis</taxon>
    </lineage>
</organism>
<accession>A0A061RYG9</accession>
<evidence type="ECO:0000256" key="1">
    <source>
        <dbReference type="SAM" id="MobiDB-lite"/>
    </source>
</evidence>
<dbReference type="AlphaFoldDB" id="A0A061RYG9"/>
<reference evidence="2" key="1">
    <citation type="submission" date="2014-05" db="EMBL/GenBank/DDBJ databases">
        <title>The transcriptome of the halophilic microalga Tetraselmis sp. GSL018 isolated from the Great Salt Lake, Utah.</title>
        <authorList>
            <person name="Jinkerson R.E."/>
            <person name="D'Adamo S."/>
            <person name="Posewitz M.C."/>
        </authorList>
    </citation>
    <scope>NUCLEOTIDE SEQUENCE</scope>
    <source>
        <strain evidence="2">GSL018</strain>
    </source>
</reference>
<protein>
    <submittedName>
        <fullName evidence="2">Uncharacterized protein</fullName>
    </submittedName>
</protein>